<dbReference type="InterPro" id="IPR038375">
    <property type="entry name" value="NDUFAF7_sf"/>
</dbReference>
<organism evidence="1 2">
    <name type="scientific">Streptomyces palmae</name>
    <dbReference type="NCBI Taxonomy" id="1701085"/>
    <lineage>
        <taxon>Bacteria</taxon>
        <taxon>Bacillati</taxon>
        <taxon>Actinomycetota</taxon>
        <taxon>Actinomycetes</taxon>
        <taxon>Kitasatosporales</taxon>
        <taxon>Streptomycetaceae</taxon>
        <taxon>Streptomyces</taxon>
    </lineage>
</organism>
<protein>
    <recommendedName>
        <fullName evidence="3">SAM-dependent methyltransferase</fullName>
    </recommendedName>
</protein>
<sequence>MANKRSGWIGWRTATEQALYGPGGFFRRPEGPAGHFRTSVHASARYAEAVAELLRRVDTALGRPAELALVDIGAGRGELLTGVLAALDRADRS</sequence>
<accession>A0A4Z0G699</accession>
<dbReference type="Proteomes" id="UP000297948">
    <property type="component" value="Unassembled WGS sequence"/>
</dbReference>
<comment type="caution">
    <text evidence="1">The sequence shown here is derived from an EMBL/GenBank/DDBJ whole genome shotgun (WGS) entry which is preliminary data.</text>
</comment>
<gene>
    <name evidence="1" type="ORF">E4099_28155</name>
</gene>
<feature type="non-terminal residue" evidence="1">
    <location>
        <position position="93"/>
    </location>
</feature>
<dbReference type="SUPFAM" id="SSF53335">
    <property type="entry name" value="S-adenosyl-L-methionine-dependent methyltransferases"/>
    <property type="match status" value="1"/>
</dbReference>
<evidence type="ECO:0008006" key="3">
    <source>
        <dbReference type="Google" id="ProtNLM"/>
    </source>
</evidence>
<dbReference type="InterPro" id="IPR029063">
    <property type="entry name" value="SAM-dependent_MTases_sf"/>
</dbReference>
<name>A0A4Z0G699_9ACTN</name>
<dbReference type="AlphaFoldDB" id="A0A4Z0G699"/>
<dbReference type="EMBL" id="SRID01000419">
    <property type="protein sequence ID" value="TGA91604.1"/>
    <property type="molecule type" value="Genomic_DNA"/>
</dbReference>
<proteinExistence type="predicted"/>
<evidence type="ECO:0000313" key="1">
    <source>
        <dbReference type="EMBL" id="TGA91604.1"/>
    </source>
</evidence>
<keyword evidence="2" id="KW-1185">Reference proteome</keyword>
<reference evidence="1 2" key="1">
    <citation type="submission" date="2019-03" db="EMBL/GenBank/DDBJ databases">
        <authorList>
            <person name="Gonzalez-Pimentel J.L."/>
        </authorList>
    </citation>
    <scope>NUCLEOTIDE SEQUENCE [LARGE SCALE GENOMIC DNA]</scope>
    <source>
        <strain evidence="1 2">JCM 31289</strain>
    </source>
</reference>
<evidence type="ECO:0000313" key="2">
    <source>
        <dbReference type="Proteomes" id="UP000297948"/>
    </source>
</evidence>
<dbReference type="Gene3D" id="3.40.50.12710">
    <property type="match status" value="1"/>
</dbReference>